<evidence type="ECO:0000256" key="1">
    <source>
        <dbReference type="SAM" id="MobiDB-lite"/>
    </source>
</evidence>
<keyword evidence="3" id="KW-1185">Reference proteome</keyword>
<gene>
    <name evidence="2" type="ORF">PVAP13_3NG273075</name>
</gene>
<accession>A0A8T0UPM6</accession>
<organism evidence="2 3">
    <name type="scientific">Panicum virgatum</name>
    <name type="common">Blackwell switchgrass</name>
    <dbReference type="NCBI Taxonomy" id="38727"/>
    <lineage>
        <taxon>Eukaryota</taxon>
        <taxon>Viridiplantae</taxon>
        <taxon>Streptophyta</taxon>
        <taxon>Embryophyta</taxon>
        <taxon>Tracheophyta</taxon>
        <taxon>Spermatophyta</taxon>
        <taxon>Magnoliopsida</taxon>
        <taxon>Liliopsida</taxon>
        <taxon>Poales</taxon>
        <taxon>Poaceae</taxon>
        <taxon>PACMAD clade</taxon>
        <taxon>Panicoideae</taxon>
        <taxon>Panicodae</taxon>
        <taxon>Paniceae</taxon>
        <taxon>Panicinae</taxon>
        <taxon>Panicum</taxon>
        <taxon>Panicum sect. Hiantes</taxon>
    </lineage>
</organism>
<sequence>MASPASLASPARATLRSPAPHLPRAHGSGADTCPGGSLPPVSLLRSYRSQDVGWPWRSCSGLIMVRVVVAPGSEMTPRPGVASTALPRRPTPAARTHVEPRQDIMPLLRYQLRI</sequence>
<reference evidence="2" key="1">
    <citation type="submission" date="2020-05" db="EMBL/GenBank/DDBJ databases">
        <title>WGS assembly of Panicum virgatum.</title>
        <authorList>
            <person name="Lovell J.T."/>
            <person name="Jenkins J."/>
            <person name="Shu S."/>
            <person name="Juenger T.E."/>
            <person name="Schmutz J."/>
        </authorList>
    </citation>
    <scope>NUCLEOTIDE SEQUENCE</scope>
    <source>
        <strain evidence="2">AP13</strain>
    </source>
</reference>
<name>A0A8T0UPM6_PANVG</name>
<dbReference type="Proteomes" id="UP000823388">
    <property type="component" value="Chromosome 3N"/>
</dbReference>
<feature type="region of interest" description="Disordered" evidence="1">
    <location>
        <begin position="73"/>
        <end position="100"/>
    </location>
</feature>
<feature type="compositionally biased region" description="Low complexity" evidence="1">
    <location>
        <begin position="1"/>
        <end position="17"/>
    </location>
</feature>
<protein>
    <submittedName>
        <fullName evidence="2">Uncharacterized protein</fullName>
    </submittedName>
</protein>
<evidence type="ECO:0000313" key="3">
    <source>
        <dbReference type="Proteomes" id="UP000823388"/>
    </source>
</evidence>
<dbReference type="AlphaFoldDB" id="A0A8T0UPM6"/>
<evidence type="ECO:0000313" key="2">
    <source>
        <dbReference type="EMBL" id="KAG2622279.1"/>
    </source>
</evidence>
<comment type="caution">
    <text evidence="2">The sequence shown here is derived from an EMBL/GenBank/DDBJ whole genome shotgun (WGS) entry which is preliminary data.</text>
</comment>
<feature type="region of interest" description="Disordered" evidence="1">
    <location>
        <begin position="1"/>
        <end position="41"/>
    </location>
</feature>
<proteinExistence type="predicted"/>
<dbReference type="EMBL" id="CM029042">
    <property type="protein sequence ID" value="KAG2622279.1"/>
    <property type="molecule type" value="Genomic_DNA"/>
</dbReference>